<dbReference type="InterPro" id="IPR045371">
    <property type="entry name" value="ADAMTS_CR_3"/>
</dbReference>
<reference evidence="6" key="2">
    <citation type="submission" date="2025-09" db="UniProtKB">
        <authorList>
            <consortium name="Ensembl"/>
        </authorList>
    </citation>
    <scope>IDENTIFICATION</scope>
</reference>
<evidence type="ECO:0000256" key="4">
    <source>
        <dbReference type="SAM" id="SignalP"/>
    </source>
</evidence>
<dbReference type="InterPro" id="IPR000884">
    <property type="entry name" value="TSP1_rpt"/>
</dbReference>
<dbReference type="PANTHER" id="PTHR13723">
    <property type="entry name" value="ADAMTS A DISINTEGRIN AND METALLOPROTEASE WITH THROMBOSPONDIN MOTIFS PROTEASE"/>
    <property type="match status" value="1"/>
</dbReference>
<dbReference type="PRINTS" id="PR01857">
    <property type="entry name" value="ADAMTSFAMILY"/>
</dbReference>
<dbReference type="GO" id="GO:0031012">
    <property type="term" value="C:extracellular matrix"/>
    <property type="evidence" value="ECO:0007669"/>
    <property type="project" value="TreeGrafter"/>
</dbReference>
<protein>
    <submittedName>
        <fullName evidence="6">ADAM metallopeptidase with thrombospondin type 1 motif 5</fullName>
    </submittedName>
</protein>
<dbReference type="SUPFAM" id="SSF82895">
    <property type="entry name" value="TSP-1 type 1 repeat"/>
    <property type="match status" value="1"/>
</dbReference>
<dbReference type="GO" id="GO:0004222">
    <property type="term" value="F:metalloendopeptidase activity"/>
    <property type="evidence" value="ECO:0007669"/>
    <property type="project" value="TreeGrafter"/>
</dbReference>
<name>A0A8D0FC93_STROC</name>
<keyword evidence="3" id="KW-1015">Disulfide bond</keyword>
<dbReference type="Gene3D" id="2.20.100.10">
    <property type="entry name" value="Thrombospondin type-1 (TSP1) repeat"/>
    <property type="match status" value="1"/>
</dbReference>
<comment type="subcellular location">
    <subcellularLocation>
        <location evidence="1">Secreted</location>
    </subcellularLocation>
</comment>
<evidence type="ECO:0000256" key="2">
    <source>
        <dbReference type="ARBA" id="ARBA00022525"/>
    </source>
</evidence>
<dbReference type="Ensembl" id="ENSSOCT00000013565.1">
    <property type="protein sequence ID" value="ENSSOCP00000013204.1"/>
    <property type="gene ID" value="ENSSOCG00000009656.1"/>
</dbReference>
<evidence type="ECO:0000259" key="5">
    <source>
        <dbReference type="Pfam" id="PF19236"/>
    </source>
</evidence>
<evidence type="ECO:0000313" key="6">
    <source>
        <dbReference type="Ensembl" id="ENSSOCP00000013204.1"/>
    </source>
</evidence>
<keyword evidence="7" id="KW-1185">Reference proteome</keyword>
<dbReference type="InterPro" id="IPR036383">
    <property type="entry name" value="TSP1_rpt_sf"/>
</dbReference>
<evidence type="ECO:0000256" key="1">
    <source>
        <dbReference type="ARBA" id="ARBA00004613"/>
    </source>
</evidence>
<feature type="domain" description="ADAMTS/ADAMTS-like cysteine-rich" evidence="5">
    <location>
        <begin position="75"/>
        <end position="178"/>
    </location>
</feature>
<evidence type="ECO:0000313" key="7">
    <source>
        <dbReference type="Proteomes" id="UP000694551"/>
    </source>
</evidence>
<feature type="signal peptide" evidence="4">
    <location>
        <begin position="1"/>
        <end position="28"/>
    </location>
</feature>
<dbReference type="PROSITE" id="PS50092">
    <property type="entry name" value="TSP1"/>
    <property type="match status" value="1"/>
</dbReference>
<dbReference type="InterPro" id="IPR013273">
    <property type="entry name" value="ADAMTS/ADAMTS-like"/>
</dbReference>
<dbReference type="InterPro" id="IPR050439">
    <property type="entry name" value="ADAMTS_ADAMTS-like"/>
</dbReference>
<dbReference type="GO" id="GO:0006508">
    <property type="term" value="P:proteolysis"/>
    <property type="evidence" value="ECO:0007669"/>
    <property type="project" value="TreeGrafter"/>
</dbReference>
<dbReference type="Gene3D" id="2.60.120.830">
    <property type="match status" value="1"/>
</dbReference>
<dbReference type="Proteomes" id="UP000694551">
    <property type="component" value="Unplaced"/>
</dbReference>
<keyword evidence="2" id="KW-0964">Secreted</keyword>
<dbReference type="Pfam" id="PF19236">
    <property type="entry name" value="ADAMTS_CR_3"/>
    <property type="match status" value="1"/>
</dbReference>
<sequence length="190" mass="20879">CSPYKTLFYGTILHAVAILFLGSKFSRASSHGNWGSWGPWGQCSRTCGGGVQFAYRHSWSEIFTNDVHNSTAKSFRQEQCEARNGYQSDAKGVKTFVEWVPKYAGVLPGDVCKLTCRAKGTGYYVVFSQKVTDGTECRPYSNSVCVRGKCIRTGCDGIIGSKLQYDKCGVCGGDNSSCTKVMGTFTKKRY</sequence>
<keyword evidence="4" id="KW-0732">Signal</keyword>
<evidence type="ECO:0000256" key="3">
    <source>
        <dbReference type="ARBA" id="ARBA00023157"/>
    </source>
</evidence>
<proteinExistence type="predicted"/>
<reference evidence="6" key="1">
    <citation type="submission" date="2025-08" db="UniProtKB">
        <authorList>
            <consortium name="Ensembl"/>
        </authorList>
    </citation>
    <scope>IDENTIFICATION</scope>
</reference>
<dbReference type="PANTHER" id="PTHR13723:SF37">
    <property type="entry name" value="A DISINTEGRIN AND METALLOPROTEINASE WITH THROMBOSPONDIN MOTIFS 5"/>
    <property type="match status" value="1"/>
</dbReference>
<dbReference type="GO" id="GO:0030198">
    <property type="term" value="P:extracellular matrix organization"/>
    <property type="evidence" value="ECO:0007669"/>
    <property type="project" value="InterPro"/>
</dbReference>
<accession>A0A8D0FC93</accession>
<organism evidence="6 7">
    <name type="scientific">Strix occidentalis caurina</name>
    <name type="common">northern spotted owl</name>
    <dbReference type="NCBI Taxonomy" id="311401"/>
    <lineage>
        <taxon>Eukaryota</taxon>
        <taxon>Metazoa</taxon>
        <taxon>Chordata</taxon>
        <taxon>Craniata</taxon>
        <taxon>Vertebrata</taxon>
        <taxon>Euteleostomi</taxon>
        <taxon>Archelosauria</taxon>
        <taxon>Archosauria</taxon>
        <taxon>Dinosauria</taxon>
        <taxon>Saurischia</taxon>
        <taxon>Theropoda</taxon>
        <taxon>Coelurosauria</taxon>
        <taxon>Aves</taxon>
        <taxon>Neognathae</taxon>
        <taxon>Neoaves</taxon>
        <taxon>Telluraves</taxon>
        <taxon>Strigiformes</taxon>
        <taxon>Strigidae</taxon>
        <taxon>Strix</taxon>
    </lineage>
</organism>
<feature type="chain" id="PRO_5034266504" evidence="4">
    <location>
        <begin position="29"/>
        <end position="190"/>
    </location>
</feature>
<dbReference type="GO" id="GO:0005576">
    <property type="term" value="C:extracellular region"/>
    <property type="evidence" value="ECO:0007669"/>
    <property type="project" value="UniProtKB-SubCell"/>
</dbReference>
<dbReference type="AlphaFoldDB" id="A0A8D0FC93"/>